<feature type="domain" description="SnoaL-like" evidence="2">
    <location>
        <begin position="134"/>
        <end position="263"/>
    </location>
</feature>
<evidence type="ECO:0000313" key="3">
    <source>
        <dbReference type="EMBL" id="GFH16060.1"/>
    </source>
</evidence>
<keyword evidence="4" id="KW-1185">Reference proteome</keyword>
<protein>
    <submittedName>
        <fullName evidence="3">SnoaL-like domain-containing protein</fullName>
    </submittedName>
</protein>
<evidence type="ECO:0000313" key="4">
    <source>
        <dbReference type="Proteomes" id="UP000485058"/>
    </source>
</evidence>
<dbReference type="SUPFAM" id="SSF54427">
    <property type="entry name" value="NTF2-like"/>
    <property type="match status" value="1"/>
</dbReference>
<dbReference type="Proteomes" id="UP000485058">
    <property type="component" value="Unassembled WGS sequence"/>
</dbReference>
<dbReference type="AlphaFoldDB" id="A0A699Z3A6"/>
<reference evidence="3 4" key="1">
    <citation type="submission" date="2020-02" db="EMBL/GenBank/DDBJ databases">
        <title>Draft genome sequence of Haematococcus lacustris strain NIES-144.</title>
        <authorList>
            <person name="Morimoto D."/>
            <person name="Nakagawa S."/>
            <person name="Yoshida T."/>
            <person name="Sawayama S."/>
        </authorList>
    </citation>
    <scope>NUCLEOTIDE SEQUENCE [LARGE SCALE GENOMIC DNA]</scope>
    <source>
        <strain evidence="3 4">NIES-144</strain>
    </source>
</reference>
<name>A0A699Z3A6_HAELA</name>
<keyword evidence="1" id="KW-0175">Coiled coil</keyword>
<proteinExistence type="predicted"/>
<organism evidence="3 4">
    <name type="scientific">Haematococcus lacustris</name>
    <name type="common">Green alga</name>
    <name type="synonym">Haematococcus pluvialis</name>
    <dbReference type="NCBI Taxonomy" id="44745"/>
    <lineage>
        <taxon>Eukaryota</taxon>
        <taxon>Viridiplantae</taxon>
        <taxon>Chlorophyta</taxon>
        <taxon>core chlorophytes</taxon>
        <taxon>Chlorophyceae</taxon>
        <taxon>CS clade</taxon>
        <taxon>Chlamydomonadales</taxon>
        <taxon>Haematococcaceae</taxon>
        <taxon>Haematococcus</taxon>
    </lineage>
</organism>
<sequence length="295" mass="31732">MRAATCDPGCVPITDRTLSGITQLLGSEWPVGQASCSWPTWSHPGAVEACASTQPFQQQSFSGCSSAQLLQASSSPRSAKCKNSTPRWIQAWHTSTRGFHASWAASATSLEEVASDVHAAADQLTSLESRLAELEGIEGMRTTVHSLAQLLDACQGQPDAITEQVMAELFTPTAVVAAEHHGAADGLDEVTELFKQVVQGLSFSRHYVSNLVAKVSKDDPSSGKAKFYLLVAASLAKGRDAWGMEVVEVKLRKGFDARWRIRNIQWQTGNILTPYDGKGWGSTPNILPPVNAVPK</sequence>
<dbReference type="InterPro" id="IPR037401">
    <property type="entry name" value="SnoaL-like"/>
</dbReference>
<gene>
    <name evidence="3" type="ORF">HaLaN_12408</name>
</gene>
<evidence type="ECO:0000259" key="2">
    <source>
        <dbReference type="Pfam" id="PF13577"/>
    </source>
</evidence>
<dbReference type="EMBL" id="BLLF01000939">
    <property type="protein sequence ID" value="GFH16060.1"/>
    <property type="molecule type" value="Genomic_DNA"/>
</dbReference>
<feature type="coiled-coil region" evidence="1">
    <location>
        <begin position="110"/>
        <end position="137"/>
    </location>
</feature>
<accession>A0A699Z3A6</accession>
<evidence type="ECO:0000256" key="1">
    <source>
        <dbReference type="SAM" id="Coils"/>
    </source>
</evidence>
<dbReference type="Pfam" id="PF13577">
    <property type="entry name" value="SnoaL_4"/>
    <property type="match status" value="1"/>
</dbReference>
<comment type="caution">
    <text evidence="3">The sequence shown here is derived from an EMBL/GenBank/DDBJ whole genome shotgun (WGS) entry which is preliminary data.</text>
</comment>
<dbReference type="InterPro" id="IPR032710">
    <property type="entry name" value="NTF2-like_dom_sf"/>
</dbReference>
<dbReference type="Gene3D" id="3.10.450.50">
    <property type="match status" value="1"/>
</dbReference>